<dbReference type="GeneID" id="31367831"/>
<dbReference type="EMBL" id="ADBJ01000043">
    <property type="protein sequence ID" value="EFA77156.1"/>
    <property type="molecule type" value="Genomic_DNA"/>
</dbReference>
<evidence type="ECO:0000313" key="1">
    <source>
        <dbReference type="EMBL" id="EFA77156.1"/>
    </source>
</evidence>
<dbReference type="InterPro" id="IPR008615">
    <property type="entry name" value="FNIP"/>
</dbReference>
<reference evidence="1 2" key="1">
    <citation type="journal article" date="2011" name="Genome Res.">
        <title>Phylogeny-wide analysis of social amoeba genomes highlights ancient origins for complex intercellular communication.</title>
        <authorList>
            <person name="Heidel A.J."/>
            <person name="Lawal H.M."/>
            <person name="Felder M."/>
            <person name="Schilde C."/>
            <person name="Helps N.R."/>
            <person name="Tunggal B."/>
            <person name="Rivero F."/>
            <person name="John U."/>
            <person name="Schleicher M."/>
            <person name="Eichinger L."/>
            <person name="Platzer M."/>
            <person name="Noegel A.A."/>
            <person name="Schaap P."/>
            <person name="Gloeckner G."/>
        </authorList>
    </citation>
    <scope>NUCLEOTIDE SEQUENCE [LARGE SCALE GENOMIC DNA]</scope>
    <source>
        <strain evidence="2">ATCC 26659 / Pp 5 / PN500</strain>
    </source>
</reference>
<dbReference type="PANTHER" id="PTHR32134">
    <property type="entry name" value="FNIP REPEAT-CONTAINING PROTEIN"/>
    <property type="match status" value="1"/>
</dbReference>
<dbReference type="PANTHER" id="PTHR32134:SF92">
    <property type="entry name" value="FNIP REPEAT-CONTAINING PROTEIN"/>
    <property type="match status" value="1"/>
</dbReference>
<comment type="caution">
    <text evidence="1">The sequence shown here is derived from an EMBL/GenBank/DDBJ whole genome shotgun (WGS) entry which is preliminary data.</text>
</comment>
<protein>
    <recommendedName>
        <fullName evidence="3">COI1 F-box domain-containing protein</fullName>
    </recommendedName>
</protein>
<dbReference type="Proteomes" id="UP000001396">
    <property type="component" value="Unassembled WGS sequence"/>
</dbReference>
<dbReference type="AlphaFoldDB" id="D3BME4"/>
<proteinExistence type="predicted"/>
<gene>
    <name evidence="1" type="ORF">PPL_12364</name>
</gene>
<dbReference type="Gene3D" id="1.20.1280.50">
    <property type="match status" value="1"/>
</dbReference>
<dbReference type="InterPro" id="IPR051251">
    <property type="entry name" value="STK_FNIP-Repeat"/>
</dbReference>
<sequence>MNHHNNNNKFSINNNTNNNNVFVNLSHLLLSAIVNELEVNLDRICFSLVCKRWFQQRDKYLLFNADKMIFKSLSIDNNDFENFHLNSYCNQLEHSKLVKSNCDLYIYNSNDRISYCPKIFDYNHNLLEDNLDKLNISYSVNKLILSGSIEKNQLESLKDRIDESNIHYIDFGHEFNHSLNANFLSHKIQSIRLSYFFDHALEIGSLPSSLPGLLPAGLKELNFNNVLHNNLLVSGSLPKSLESISNIPCSWLANLKDLPLLKKIKFFEPLVINQLQNPNDNPNMINVGDIPNTITDLHFGFNCNYKLTLGVIPQSIQHLNLNCSSIPFLRRSL</sequence>
<evidence type="ECO:0008006" key="3">
    <source>
        <dbReference type="Google" id="ProtNLM"/>
    </source>
</evidence>
<evidence type="ECO:0000313" key="2">
    <source>
        <dbReference type="Proteomes" id="UP000001396"/>
    </source>
</evidence>
<dbReference type="FunCoup" id="D3BME4">
    <property type="interactions" value="166"/>
</dbReference>
<organism evidence="1 2">
    <name type="scientific">Heterostelium pallidum (strain ATCC 26659 / Pp 5 / PN500)</name>
    <name type="common">Cellular slime mold</name>
    <name type="synonym">Polysphondylium pallidum</name>
    <dbReference type="NCBI Taxonomy" id="670386"/>
    <lineage>
        <taxon>Eukaryota</taxon>
        <taxon>Amoebozoa</taxon>
        <taxon>Evosea</taxon>
        <taxon>Eumycetozoa</taxon>
        <taxon>Dictyostelia</taxon>
        <taxon>Acytosteliales</taxon>
        <taxon>Acytosteliaceae</taxon>
        <taxon>Heterostelium</taxon>
    </lineage>
</organism>
<keyword evidence="2" id="KW-1185">Reference proteome</keyword>
<dbReference type="InParanoid" id="D3BME4"/>
<accession>D3BME4</accession>
<name>D3BME4_HETP5</name>
<dbReference type="RefSeq" id="XP_020429285.1">
    <property type="nucleotide sequence ID" value="XM_020583098.1"/>
</dbReference>
<dbReference type="Pfam" id="PF05725">
    <property type="entry name" value="FNIP"/>
    <property type="match status" value="3"/>
</dbReference>